<dbReference type="EMBL" id="JBBJBU010000016">
    <property type="protein sequence ID" value="KAK7202671.1"/>
    <property type="molecule type" value="Genomic_DNA"/>
</dbReference>
<feature type="region of interest" description="Disordered" evidence="6">
    <location>
        <begin position="76"/>
        <end position="96"/>
    </location>
</feature>
<keyword evidence="4" id="KW-0234">DNA repair</keyword>
<dbReference type="PANTHER" id="PTHR10870:SF0">
    <property type="entry name" value="CELL CYCLE CHECKPOINT PROTEIN RAD1"/>
    <property type="match status" value="1"/>
</dbReference>
<evidence type="ECO:0000313" key="7">
    <source>
        <dbReference type="EMBL" id="KAK7202671.1"/>
    </source>
</evidence>
<dbReference type="Proteomes" id="UP001498771">
    <property type="component" value="Unassembled WGS sequence"/>
</dbReference>
<keyword evidence="8" id="KW-1185">Reference proteome</keyword>
<dbReference type="Gene3D" id="3.70.10.10">
    <property type="match status" value="1"/>
</dbReference>
<feature type="region of interest" description="Disordered" evidence="6">
    <location>
        <begin position="233"/>
        <end position="254"/>
    </location>
</feature>
<evidence type="ECO:0000256" key="1">
    <source>
        <dbReference type="ARBA" id="ARBA00004123"/>
    </source>
</evidence>
<feature type="region of interest" description="Disordered" evidence="6">
    <location>
        <begin position="122"/>
        <end position="159"/>
    </location>
</feature>
<evidence type="ECO:0000256" key="2">
    <source>
        <dbReference type="ARBA" id="ARBA00010991"/>
    </source>
</evidence>
<comment type="subcellular location">
    <subcellularLocation>
        <location evidence="1">Nucleus</location>
    </subcellularLocation>
</comment>
<gene>
    <name evidence="7" type="ORF">BZA70DRAFT_292182</name>
</gene>
<dbReference type="RefSeq" id="XP_064765704.1">
    <property type="nucleotide sequence ID" value="XM_064914359.1"/>
</dbReference>
<comment type="similarity">
    <text evidence="2">Belongs to the rad1 family.</text>
</comment>
<accession>A0ABR1EYH8</accession>
<dbReference type="PRINTS" id="PR01245">
    <property type="entry name" value="RAD1REC1"/>
</dbReference>
<name>A0ABR1EYH8_9ASCO</name>
<dbReference type="GeneID" id="90039871"/>
<evidence type="ECO:0000256" key="5">
    <source>
        <dbReference type="ARBA" id="ARBA00023242"/>
    </source>
</evidence>
<evidence type="ECO:0000256" key="3">
    <source>
        <dbReference type="ARBA" id="ARBA00022763"/>
    </source>
</evidence>
<comment type="caution">
    <text evidence="7">The sequence shown here is derived from an EMBL/GenBank/DDBJ whole genome shotgun (WGS) entry which is preliminary data.</text>
</comment>
<protein>
    <submittedName>
        <fullName evidence="7">Rad1/Rec1/Rad17</fullName>
    </submittedName>
</protein>
<sequence>MVELSQPPPVLDAVSTCVSFIYRILNTLGRVSRRATVSIAAEGITVSVESSKACQAHVFLDRAFFSTYLFNPPHHPEAPPGSYTTARSTSSDDDSPSVAFSIQLDALIECFQIFGSESTAESGAGRMQIGGRAAGGGGGGGGDGDSERRQQQQEQQQKFLGSTSVCKLRYNYPGDPFLLMLDEGSLTTTCEFTTSTELDEISDIILSSDALHLNVIMKPASLLESFRELDTPSTSEPTLTVSARKNASSGKNSTGGELELACTGELGTVAWLVTTRDHRNVIENFVMSDQIAHLTHSYAYSMFQKVREAVRLATLISLRVDEDGIMSIQSMCDIGDGRKGFVDFRFLPVEGDGADAEDDYDRERAGNVKTQTLTERIRRTQKSQAASGMSIFDSSDNDDL</sequence>
<evidence type="ECO:0000313" key="8">
    <source>
        <dbReference type="Proteomes" id="UP001498771"/>
    </source>
</evidence>
<keyword evidence="3" id="KW-0227">DNA damage</keyword>
<feature type="compositionally biased region" description="Gly residues" evidence="6">
    <location>
        <begin position="132"/>
        <end position="143"/>
    </location>
</feature>
<keyword evidence="5" id="KW-0539">Nucleus</keyword>
<evidence type="ECO:0000256" key="4">
    <source>
        <dbReference type="ARBA" id="ARBA00023204"/>
    </source>
</evidence>
<organism evidence="7 8">
    <name type="scientific">Myxozyma melibiosi</name>
    <dbReference type="NCBI Taxonomy" id="54550"/>
    <lineage>
        <taxon>Eukaryota</taxon>
        <taxon>Fungi</taxon>
        <taxon>Dikarya</taxon>
        <taxon>Ascomycota</taxon>
        <taxon>Saccharomycotina</taxon>
        <taxon>Lipomycetes</taxon>
        <taxon>Lipomycetales</taxon>
        <taxon>Lipomycetaceae</taxon>
        <taxon>Myxozyma</taxon>
    </lineage>
</organism>
<proteinExistence type="inferred from homology"/>
<dbReference type="InterPro" id="IPR003021">
    <property type="entry name" value="Rad1_Rec1_Rad17"/>
</dbReference>
<dbReference type="PANTHER" id="PTHR10870">
    <property type="entry name" value="CELL CYCLE CHECKPOINT PROTEIN RAD1"/>
    <property type="match status" value="1"/>
</dbReference>
<dbReference type="Pfam" id="PF02144">
    <property type="entry name" value="Rad1"/>
    <property type="match status" value="1"/>
</dbReference>
<reference evidence="7 8" key="1">
    <citation type="submission" date="2024-03" db="EMBL/GenBank/DDBJ databases">
        <title>Genome-scale model development and genomic sequencing of the oleaginous clade Lipomyces.</title>
        <authorList>
            <consortium name="Lawrence Berkeley National Laboratory"/>
            <person name="Czajka J.J."/>
            <person name="Han Y."/>
            <person name="Kim J."/>
            <person name="Mondo S.J."/>
            <person name="Hofstad B.A."/>
            <person name="Robles A."/>
            <person name="Haridas S."/>
            <person name="Riley R."/>
            <person name="LaButti K."/>
            <person name="Pangilinan J."/>
            <person name="Andreopoulos W."/>
            <person name="Lipzen A."/>
            <person name="Yan J."/>
            <person name="Wang M."/>
            <person name="Ng V."/>
            <person name="Grigoriev I.V."/>
            <person name="Spatafora J.W."/>
            <person name="Magnuson J.K."/>
            <person name="Baker S.E."/>
            <person name="Pomraning K.R."/>
        </authorList>
    </citation>
    <scope>NUCLEOTIDE SEQUENCE [LARGE SCALE GENOMIC DNA]</scope>
    <source>
        <strain evidence="7 8">Phaff 52-87</strain>
    </source>
</reference>
<feature type="region of interest" description="Disordered" evidence="6">
    <location>
        <begin position="355"/>
        <end position="400"/>
    </location>
</feature>
<evidence type="ECO:0000256" key="6">
    <source>
        <dbReference type="SAM" id="MobiDB-lite"/>
    </source>
</evidence>